<accession>A0A1M7BU84</accession>
<gene>
    <name evidence="4" type="ORF">SAMN02745136_05248</name>
</gene>
<protein>
    <submittedName>
        <fullName evidence="4">Transcriptional regulator, TetR family</fullName>
    </submittedName>
</protein>
<evidence type="ECO:0000313" key="5">
    <source>
        <dbReference type="Proteomes" id="UP000184386"/>
    </source>
</evidence>
<feature type="DNA-binding region" description="H-T-H motif" evidence="2">
    <location>
        <begin position="28"/>
        <end position="47"/>
    </location>
</feature>
<keyword evidence="5" id="KW-1185">Reference proteome</keyword>
<dbReference type="RefSeq" id="WP_073280152.1">
    <property type="nucleotide sequence ID" value="NZ_FRAC01000039.1"/>
</dbReference>
<evidence type="ECO:0000259" key="3">
    <source>
        <dbReference type="PROSITE" id="PS50977"/>
    </source>
</evidence>
<keyword evidence="1 2" id="KW-0238">DNA-binding</keyword>
<dbReference type="GO" id="GO:0003677">
    <property type="term" value="F:DNA binding"/>
    <property type="evidence" value="ECO:0007669"/>
    <property type="project" value="UniProtKB-UniRule"/>
</dbReference>
<dbReference type="OrthoDB" id="9789566at2"/>
<proteinExistence type="predicted"/>
<dbReference type="Pfam" id="PF00440">
    <property type="entry name" value="TetR_N"/>
    <property type="match status" value="1"/>
</dbReference>
<dbReference type="PROSITE" id="PS50977">
    <property type="entry name" value="HTH_TETR_2"/>
    <property type="match status" value="1"/>
</dbReference>
<dbReference type="InterPro" id="IPR009057">
    <property type="entry name" value="Homeodomain-like_sf"/>
</dbReference>
<dbReference type="EMBL" id="FRAC01000039">
    <property type="protein sequence ID" value="SHL58540.1"/>
    <property type="molecule type" value="Genomic_DNA"/>
</dbReference>
<dbReference type="SUPFAM" id="SSF46689">
    <property type="entry name" value="Homeodomain-like"/>
    <property type="match status" value="1"/>
</dbReference>
<reference evidence="4 5" key="1">
    <citation type="submission" date="2016-11" db="EMBL/GenBank/DDBJ databases">
        <authorList>
            <person name="Jaros S."/>
            <person name="Januszkiewicz K."/>
            <person name="Wedrychowicz H."/>
        </authorList>
    </citation>
    <scope>NUCLEOTIDE SEQUENCE [LARGE SCALE GENOMIC DNA]</scope>
    <source>
        <strain evidence="4 5">DSM 15929</strain>
    </source>
</reference>
<dbReference type="Proteomes" id="UP000184386">
    <property type="component" value="Unassembled WGS sequence"/>
</dbReference>
<feature type="domain" description="HTH tetR-type" evidence="3">
    <location>
        <begin position="5"/>
        <end position="65"/>
    </location>
</feature>
<sequence>MRELKSIEEKILDRALYLIGKNRSLNISVRAIAKEAEVNISAINYYFRTKEEMMLQMKELFIINTLSITSILTDTSMVQEEKLIYSVNEIMEYIIRYPGITVLLKDAKERTDKTSVRLLKASDEMTEKINGLFDNLLTGTENISYKRVIFWSAVNYPLDDNGFDNYDSVFLKDRENRITYIRQLLKMLEN</sequence>
<evidence type="ECO:0000313" key="4">
    <source>
        <dbReference type="EMBL" id="SHL58540.1"/>
    </source>
</evidence>
<dbReference type="InterPro" id="IPR001647">
    <property type="entry name" value="HTH_TetR"/>
</dbReference>
<evidence type="ECO:0000256" key="2">
    <source>
        <dbReference type="PROSITE-ProRule" id="PRU00335"/>
    </source>
</evidence>
<dbReference type="Gene3D" id="1.10.357.10">
    <property type="entry name" value="Tetracycline Repressor, domain 2"/>
    <property type="match status" value="1"/>
</dbReference>
<organism evidence="4 5">
    <name type="scientific">Anaerocolumna jejuensis DSM 15929</name>
    <dbReference type="NCBI Taxonomy" id="1121322"/>
    <lineage>
        <taxon>Bacteria</taxon>
        <taxon>Bacillati</taxon>
        <taxon>Bacillota</taxon>
        <taxon>Clostridia</taxon>
        <taxon>Lachnospirales</taxon>
        <taxon>Lachnospiraceae</taxon>
        <taxon>Anaerocolumna</taxon>
    </lineage>
</organism>
<dbReference type="AlphaFoldDB" id="A0A1M7BU84"/>
<name>A0A1M7BU84_9FIRM</name>
<evidence type="ECO:0000256" key="1">
    <source>
        <dbReference type="ARBA" id="ARBA00023125"/>
    </source>
</evidence>